<dbReference type="SMART" id="SM00912">
    <property type="entry name" value="Haemagg_act"/>
    <property type="match status" value="1"/>
</dbReference>
<dbReference type="InterPro" id="IPR008638">
    <property type="entry name" value="FhaB/CdiA-like_TPS"/>
</dbReference>
<dbReference type="EMBL" id="AEPS01000003">
    <property type="protein sequence ID" value="EFU68206.1"/>
    <property type="molecule type" value="Genomic_DNA"/>
</dbReference>
<evidence type="ECO:0000259" key="3">
    <source>
        <dbReference type="SMART" id="SM00912"/>
    </source>
</evidence>
<proteinExistence type="predicted"/>
<feature type="region of interest" description="Disordered" evidence="1">
    <location>
        <begin position="1834"/>
        <end position="1881"/>
    </location>
</feature>
<feature type="region of interest" description="Disordered" evidence="1">
    <location>
        <begin position="1790"/>
        <end position="1817"/>
    </location>
</feature>
<feature type="compositionally biased region" description="Polar residues" evidence="1">
    <location>
        <begin position="1865"/>
        <end position="1881"/>
    </location>
</feature>
<dbReference type="InterPro" id="IPR010069">
    <property type="entry name" value="CdiA_FHA1_rpt"/>
</dbReference>
<sequence length="2245" mass="240607">MNKKHYKVIFSQVLNQLVVVSELAKSKGKATSEDVESAEIKTTLKATALSTLFGTLTPVHFSIMLALGFVFVSPTALANADMAIRADKSAPGNQQPTVLQTANGLPQVNIQTPSAGGVSRNQYSQFDVAEKGAVLNNARKAVQTQTAGWVQGNPNLAAGEAKVILNEVNSSAPSRLKGYVEVAGQKADVVIANPSGIHCDGCGVINAGRATMTTGKAQLENGELKGYEVNGGKVKVTGKGMDNRQADYTDIIAENAQIDGGVWSKKAIKVTTGKNKVDRTNDSVVYVGDKNTVESDRTLETPQTYSVDVSQLGGMYAEKIHLVDNGQGLGVRNAGHIGASAGEVKIDSQGKIVNEGFVGGSENAQLNAKKNIENRGTVYAKAQTQLNAQNIDNKQGVIAGKQVQLNANNVDNRKQSDKGSLIVATEKVIIKAKHVDNHGTKASDKTEQGIRGVQVAITAENLSNQQGGIYADEHANLDVAKTIDNQAGEIEASKSIELKAKALANEGNIKTKGNLMVRLQDSLTLNNAFQVGGNLDFKTEGDFKNNSQLRVGNKADVKAANVENTKDGEISGNETRINANTLTNRGLIDGSLTVAKAVTINNLGTGRIYGDHVALQGESLNNLEEGDKSTVIAARKRLDMGVDKILNRNESTFLSMGKIYVGKALDENNQATGESAYVHNYNGVIEALNLYDNAKSKAITFNTGAVENRHFFLETENIDTSSTPVFEYRIGNDSTIYGKGSGVYKVKQDDKNSRGGLDKKVKNLYHIFSPDGKIESDNWHEYDYTRTVNETMVLKPKYQEGKILSGGGIDFNDARVDNQDSKVIAGGLIQIADGQLNQKEFKGRTIVTDAGHVTAFYKGRACGKKVFGKCIDHYNTTKSDTGIYYKQNERVKDLGVFAYKENMSPEFANNGVANKGDVGDVVLNRLTQSLDKSSLYNVNPNAPKGYVIETAPRFANKQKWLSSDYMFNALRYDPNNMLKRLGDGFYELRLVNEQINQLTGRRYLDGYQNALEQYQGLMNNGIRYAKQFNLVPGVGLTKEQMSELTTDLVWMVNQEITLPSGKKLNVLTPKIYLASNRTQVTPTGSVISGDSIVGSVTNMTNEGTVLAANLVNLHGQNLENKGLVFANNVNLNAEQKLVNLGGKIMAADSVSLYGGKSVELGATTAETQSQLALTETGNKIVDRQSEVMVTGKDGKISIQSNGDITVKAANVKSTGTIDVNAKGKLLVGTEKQSSKEHYDFSDNHHYHLDKEGEVGSVIGGKDGVRLVGQTEATLRQAEVTSANGKVMVASKGDVRIEEGRYIEHLDTRNKQKSRGAFTSVTEEYKHKHNYDLSKGSEIDGNSVVIYSQDGNVTVQGSNVVGENGLTVKAKTIDIKEAENKVYSDDFHSKKKSGVLGGGIGVTFGAQKQTIESDKTKFYAQGSQVGSLNGNTTLIAENDYTQTASHVSAVNGDVNIQAKKVDIKAADDKYEMHTKQTFEQKGVTLAVTSPILSALQAVQGTVKSVERVGQSKNDRVNAMAAANSAMDAYRAGQAVGQAGKAMQEAMENGNMDSVVGVQITYGQQKSESRTHTEGKTAAKSQVNAGGKVNIVATGAGKASNITINGSDVSGKQGTFLGAENDINITAAEQTHKERSTNKSSGFNAGVAIKVSNGVAAGITVGGNYGKGYGNGDETTYVASHVGDANSQTTIQSGGDTNLIGSQVKGKRVEVNADNMNIKSLQDKSNYDGKQTNISGSVTIGYGFSAGGSYNKSKVNADHASVNEQAGIYAGDEGYDINVNKHTDLNGGLITSTQKAEDEGKNRFSTGTITHSDIENHSNYSGSSFGVSGSVAANFDTPLGKEGQAQSSKQATDSKGNPVYLDKNGKETVSATDTEGNANRAKSATGLASLQSTLGLGYGSDKENQSSTTKSGINTKNIEIRDQAGQLAKTGETVEQTLDSIKTDVTTDNAEQHSGKLENHFDKDKVMKELNIQVKVTQDFRKNAFSMIDAYVLPKQAELRKQIKEAKTEEEKTALYGEIYKLQYQKRLLETVVGIVSGSPDVAITQGTLQLAATKMREETLANSRLFKGIKDAKTGKILRNDSYDSGYFDGVKLGGVRIDVNAICNSNMGTCTYNDDNSITFKGNKDYTLDDAIDPQQNKKAGGLYGETGGFQPVQGEWNLHFTRIPYSIGSISDMAVESFAGTHDMLGGQAWGWYDKQGNTAEKNKLTGVASGVTTVIAIPVSAPFALSDVISSDMFELLMKIGGK</sequence>
<dbReference type="InterPro" id="IPR025157">
    <property type="entry name" value="Hemagglutinin_rpt"/>
</dbReference>
<feature type="domain" description="Filamentous haemagglutinin FhaB/tRNA nuclease CdiA-like TPS" evidence="3">
    <location>
        <begin position="102"/>
        <end position="222"/>
    </location>
</feature>
<accession>E6KXH5</accession>
<name>E6KXH5_9PAST</name>
<dbReference type="Pfam" id="PF05860">
    <property type="entry name" value="TPS"/>
    <property type="match status" value="1"/>
</dbReference>
<dbReference type="Proteomes" id="UP000032871">
    <property type="component" value="Unassembled WGS sequence"/>
</dbReference>
<gene>
    <name evidence="4" type="ORF">HMPREF9064_0869</name>
</gene>
<dbReference type="GeneID" id="60800270"/>
<dbReference type="SUPFAM" id="SSF51126">
    <property type="entry name" value="Pectin lyase-like"/>
    <property type="match status" value="1"/>
</dbReference>
<dbReference type="HOGENOM" id="CLU_000043_2_1_6"/>
<dbReference type="InterPro" id="IPR011050">
    <property type="entry name" value="Pectin_lyase_fold/virulence"/>
</dbReference>
<dbReference type="InterPro" id="IPR024973">
    <property type="entry name" value="ESPR"/>
</dbReference>
<dbReference type="NCBIfam" id="TIGR01901">
    <property type="entry name" value="adhes_NPXG"/>
    <property type="match status" value="1"/>
</dbReference>
<dbReference type="Pfam" id="PF13332">
    <property type="entry name" value="Fil_haemagg_2"/>
    <property type="match status" value="2"/>
</dbReference>
<dbReference type="NCBIfam" id="TIGR01731">
    <property type="entry name" value="fil_hemag_20aa"/>
    <property type="match status" value="3"/>
</dbReference>
<organism evidence="4 5">
    <name type="scientific">Aggregatibacter segnis ATCC 33393</name>
    <dbReference type="NCBI Taxonomy" id="888057"/>
    <lineage>
        <taxon>Bacteria</taxon>
        <taxon>Pseudomonadati</taxon>
        <taxon>Pseudomonadota</taxon>
        <taxon>Gammaproteobacteria</taxon>
        <taxon>Pasteurellales</taxon>
        <taxon>Pasteurellaceae</taxon>
        <taxon>Aggregatibacter</taxon>
    </lineage>
</organism>
<keyword evidence="5" id="KW-1185">Reference proteome</keyword>
<evidence type="ECO:0000256" key="1">
    <source>
        <dbReference type="SAM" id="MobiDB-lite"/>
    </source>
</evidence>
<keyword evidence="2" id="KW-0472">Membrane</keyword>
<evidence type="ECO:0000313" key="4">
    <source>
        <dbReference type="EMBL" id="EFU68206.1"/>
    </source>
</evidence>
<dbReference type="GO" id="GO:0003824">
    <property type="term" value="F:catalytic activity"/>
    <property type="evidence" value="ECO:0007669"/>
    <property type="project" value="UniProtKB-ARBA"/>
</dbReference>
<dbReference type="RefSeq" id="WP_006718105.1">
    <property type="nucleotide sequence ID" value="NZ_GL622200.1"/>
</dbReference>
<dbReference type="Gene3D" id="2.160.20.10">
    <property type="entry name" value="Single-stranded right-handed beta-helix, Pectin lyase-like"/>
    <property type="match status" value="1"/>
</dbReference>
<protein>
    <submittedName>
        <fullName evidence="4">Filamentous hemagglutinin outer membrane protein</fullName>
    </submittedName>
</protein>
<dbReference type="InterPro" id="IPR012334">
    <property type="entry name" value="Pectin_lyas_fold"/>
</dbReference>
<feature type="compositionally biased region" description="Polar residues" evidence="1">
    <location>
        <begin position="1842"/>
        <end position="1853"/>
    </location>
</feature>
<dbReference type="OrthoDB" id="2664633at2"/>
<feature type="transmembrane region" description="Helical" evidence="2">
    <location>
        <begin position="51"/>
        <end position="72"/>
    </location>
</feature>
<comment type="caution">
    <text evidence="4">The sequence shown here is derived from an EMBL/GenBank/DDBJ whole genome shotgun (WGS) entry which is preliminary data.</text>
</comment>
<dbReference type="Pfam" id="PF13018">
    <property type="entry name" value="ESPR"/>
    <property type="match status" value="1"/>
</dbReference>
<evidence type="ECO:0000256" key="2">
    <source>
        <dbReference type="SAM" id="Phobius"/>
    </source>
</evidence>
<evidence type="ECO:0000313" key="5">
    <source>
        <dbReference type="Proteomes" id="UP000032871"/>
    </source>
</evidence>
<keyword evidence="2" id="KW-1133">Transmembrane helix</keyword>
<reference evidence="4 5" key="1">
    <citation type="submission" date="2010-12" db="EMBL/GenBank/DDBJ databases">
        <authorList>
            <person name="Muzny D."/>
            <person name="Qin X."/>
            <person name="Deng J."/>
            <person name="Jiang H."/>
            <person name="Liu Y."/>
            <person name="Qu J."/>
            <person name="Song X.-Z."/>
            <person name="Zhang L."/>
            <person name="Thornton R."/>
            <person name="Coyle M."/>
            <person name="Francisco L."/>
            <person name="Jackson L."/>
            <person name="Javaid M."/>
            <person name="Korchina V."/>
            <person name="Kovar C."/>
            <person name="Mata R."/>
            <person name="Mathew T."/>
            <person name="Ngo R."/>
            <person name="Nguyen L."/>
            <person name="Nguyen N."/>
            <person name="Okwuonu G."/>
            <person name="Ongeri F."/>
            <person name="Pham C."/>
            <person name="Simmons D."/>
            <person name="Wilczek-Boney K."/>
            <person name="Hale W."/>
            <person name="Jakkamsetti A."/>
            <person name="Pham P."/>
            <person name="Ruth R."/>
            <person name="San Lucas F."/>
            <person name="Warren J."/>
            <person name="Zhang J."/>
            <person name="Zhao Z."/>
            <person name="Zhou C."/>
            <person name="Zhu D."/>
            <person name="Lee S."/>
            <person name="Bess C."/>
            <person name="Blankenburg K."/>
            <person name="Forbes L."/>
            <person name="Fu Q."/>
            <person name="Gubbala S."/>
            <person name="Hirani K."/>
            <person name="Jayaseelan J.C."/>
            <person name="Lara F."/>
            <person name="Munidasa M."/>
            <person name="Palculict T."/>
            <person name="Patil S."/>
            <person name="Pu L.-L."/>
            <person name="Saada N."/>
            <person name="Tang L."/>
            <person name="Weissenberger G."/>
            <person name="Zhu Y."/>
            <person name="Hemphill L."/>
            <person name="Shang Y."/>
            <person name="Youmans B."/>
            <person name="Ayvaz T."/>
            <person name="Ross M."/>
            <person name="Santibanez J."/>
            <person name="Aqrawi P."/>
            <person name="Gross S."/>
            <person name="Joshi V."/>
            <person name="Fowler G."/>
            <person name="Nazareth L."/>
            <person name="Reid J."/>
            <person name="Worley K."/>
            <person name="Petrosino J."/>
            <person name="Highlander S."/>
            <person name="Gibbs R."/>
        </authorList>
    </citation>
    <scope>NUCLEOTIDE SEQUENCE [LARGE SCALE GENOMIC DNA]</scope>
    <source>
        <strain evidence="4 5">ATCC 33393</strain>
    </source>
</reference>
<keyword evidence="2" id="KW-0812">Transmembrane</keyword>